<dbReference type="InterPro" id="IPR026876">
    <property type="entry name" value="Fn3_assoc_repeat"/>
</dbReference>
<organism evidence="2 3">
    <name type="scientific">Terrisporobacter othiniensis</name>
    <dbReference type="NCBI Taxonomy" id="1577792"/>
    <lineage>
        <taxon>Bacteria</taxon>
        <taxon>Bacillati</taxon>
        <taxon>Bacillota</taxon>
        <taxon>Clostridia</taxon>
        <taxon>Peptostreptococcales</taxon>
        <taxon>Peptostreptococcaceae</taxon>
        <taxon>Terrisporobacter</taxon>
    </lineage>
</organism>
<dbReference type="OrthoDB" id="9757917at2"/>
<dbReference type="RefSeq" id="WP_039680700.1">
    <property type="nucleotide sequence ID" value="NZ_JWHR01000118.1"/>
</dbReference>
<gene>
    <name evidence="2" type="ORF">QX51_14940</name>
</gene>
<evidence type="ECO:0000313" key="3">
    <source>
        <dbReference type="Proteomes" id="UP000031189"/>
    </source>
</evidence>
<dbReference type="Proteomes" id="UP000031189">
    <property type="component" value="Unassembled WGS sequence"/>
</dbReference>
<dbReference type="EMBL" id="JWHR01000118">
    <property type="protein sequence ID" value="KHS56227.1"/>
    <property type="molecule type" value="Genomic_DNA"/>
</dbReference>
<keyword evidence="1" id="KW-0175">Coiled coil</keyword>
<reference evidence="2 3" key="1">
    <citation type="submission" date="2014-12" db="EMBL/GenBank/DDBJ databases">
        <title>Draft genome sequence of Terrisporobacter sp. 08-306576, isolated from the blood culture of a bacteremia patient.</title>
        <authorList>
            <person name="Lund L.C."/>
            <person name="Sydenham T.V."/>
            <person name="Hogh S.V."/>
            <person name="Skov M.N."/>
            <person name="Kemp M."/>
            <person name="Justesen U.S."/>
        </authorList>
    </citation>
    <scope>NUCLEOTIDE SEQUENCE [LARGE SCALE GENOMIC DNA]</scope>
    <source>
        <strain evidence="2 3">08-306576</strain>
    </source>
</reference>
<evidence type="ECO:0000313" key="2">
    <source>
        <dbReference type="EMBL" id="KHS56227.1"/>
    </source>
</evidence>
<dbReference type="GO" id="GO:0016740">
    <property type="term" value="F:transferase activity"/>
    <property type="evidence" value="ECO:0007669"/>
    <property type="project" value="UniProtKB-KW"/>
</dbReference>
<dbReference type="Pfam" id="PF04465">
    <property type="entry name" value="DUF499"/>
    <property type="match status" value="1"/>
</dbReference>
<feature type="coiled-coil region" evidence="1">
    <location>
        <begin position="476"/>
        <end position="503"/>
    </location>
</feature>
<sequence>MKTLRQACTPRESVFDDNTRDDVLEITDLIQGRIDPNEFFNENFVTEGMKLLVETAFKRFHGKSSSGLIKLTQSMGGGKTHNMISLALLAKYPQVRDKVLGDMFKDSYLGQVKVVGFTGRESDAEFGIWGAIAEQLGKKDQLRDYYSPLQAPGQTAWVNLLKGEPLLILLDEIPPYLVNAKSRAIGDSNLSVVTITALANLFNALGKEELSNVCVVISDLKATYESGSEQLQSTFKELEGEVSRSALNIEPVGTNSDDVYNILRKRLFETIPSDEDIVDIANAYKNAVSEAKQMGYTNTSPEQIFIGVKDSYPFHPSLKDLYARFRENPGFQQTRGLIRLMRVIVSQIYTNKKADSKYIINPYDMDLNDNNMLAQIKEIKSSLTNAISHDIQANGKGIAEEIDNEMNETNMSDLSKLILVASLADVPHAILGLTESEIIGYLAEPEKDITRIKKSLQDFTLKAWYINSTDNGKLYFQNTKNMIAELNTLIESYDNDAAKKELRVFLEDKFKPTKNTCYQYVKVFPAIDEIKLEQDKVTLVLFEPNSKTKGLSKDLEDFYEYTKYKNRVMFLSGNKDTMDKLLQSSKEFRGMKKIISDMDKERTAKNNPQYEQAQDKLDKIKLSILQASRETFSKIYYPSSKGLISADFLMEFKENNYDGEEQIIKVLTDRKKFEKDVSGDMFRKKCEDRIFTQKEMRFIDIKERAATNGVWQWHIPSALDSLKNDMINKDIWRENGGYIQKGPFIEKTQVIIKETYRDPDTGEVTLNIKNRYGDKVYYDIDATPTTGSMEITDLDNFKTKELKLNFLCIDSSGVNETGDVYKWNNKIELKYREFTKDNNRYMELKAIPEATIKYTTDGSNPKDHGGIYDEEFTIPKNTTYILAIAEKNGIESNQLNIKIEKDKDAGATIEINKKEPLTLLSNVKINETAGVYKEIDRLKKFNVKISDISAYMSTDEDSDKWIEINIGKSAKIEASKLESEIQNIRGNLLNGNKVDITLDYRQSYYESGQSFLDMVADKKMTLGDFKEGEIEQ</sequence>
<comment type="caution">
    <text evidence="2">The sequence shown here is derived from an EMBL/GenBank/DDBJ whole genome shotgun (WGS) entry which is preliminary data.</text>
</comment>
<evidence type="ECO:0000256" key="1">
    <source>
        <dbReference type="SAM" id="Coils"/>
    </source>
</evidence>
<accession>A0A0B3W1V6</accession>
<keyword evidence="2" id="KW-0808">Transferase</keyword>
<dbReference type="Pfam" id="PF13287">
    <property type="entry name" value="Fn3_assoc"/>
    <property type="match status" value="1"/>
</dbReference>
<name>A0A0B3W1V6_9FIRM</name>
<dbReference type="InterPro" id="IPR007555">
    <property type="entry name" value="DUF499"/>
</dbReference>
<proteinExistence type="predicted"/>
<protein>
    <submittedName>
        <fullName evidence="2">Glycosyl transferase</fullName>
    </submittedName>
</protein>
<dbReference type="STRING" id="1577792.QX51_14940"/>
<keyword evidence="3" id="KW-1185">Reference proteome</keyword>
<dbReference type="AlphaFoldDB" id="A0A0B3W1V6"/>